<name>M1QAR8_METMZ</name>
<dbReference type="Proteomes" id="UP000011718">
    <property type="component" value="Chromosome"/>
</dbReference>
<dbReference type="KEGG" id="mmaz:MmTuc01_1985"/>
<reference evidence="1 2" key="1">
    <citation type="journal article" date="2013" name="Genome Announc.">
        <title>Complete Genome of a Methanosarcina mazei Strain Isolated from Sediment Samples from an Amazonian Flooded Area.</title>
        <authorList>
            <person name="Assis das Gracas D."/>
            <person name="Thiago Juca Ramos R."/>
            <person name="Vieira Araujo A.C."/>
            <person name="Zahlouth R."/>
            <person name="Ribeiro Carneiro A."/>
            <person name="Souza Lopes T."/>
            <person name="Azevedo Barauna R."/>
            <person name="Azevedo V."/>
            <person name="Cruz Schneider M.P."/>
            <person name="Pellizari V.H."/>
            <person name="Silva A."/>
        </authorList>
    </citation>
    <scope>NUCLEOTIDE SEQUENCE [LARGE SCALE GENOMIC DNA]</scope>
    <source>
        <strain evidence="1 2">Tuc01</strain>
    </source>
</reference>
<dbReference type="HOGENOM" id="CLU_3338459_0_0_2"/>
<proteinExistence type="predicted"/>
<organism evidence="1 2">
    <name type="scientific">Methanosarcina mazei Tuc01</name>
    <dbReference type="NCBI Taxonomy" id="1236903"/>
    <lineage>
        <taxon>Archaea</taxon>
        <taxon>Methanobacteriati</taxon>
        <taxon>Methanobacteriota</taxon>
        <taxon>Stenosarchaea group</taxon>
        <taxon>Methanomicrobia</taxon>
        <taxon>Methanosarcinales</taxon>
        <taxon>Methanosarcinaceae</taxon>
        <taxon>Methanosarcina</taxon>
    </lineage>
</organism>
<evidence type="ECO:0000313" key="2">
    <source>
        <dbReference type="Proteomes" id="UP000011718"/>
    </source>
</evidence>
<sequence>MNINKKKGFFHTASEAVNNDIFDGFLTGFLINSHFYA</sequence>
<protein>
    <submittedName>
        <fullName evidence="1">Uncharacterized protein</fullName>
    </submittedName>
</protein>
<evidence type="ECO:0000313" key="1">
    <source>
        <dbReference type="EMBL" id="AGF97318.1"/>
    </source>
</evidence>
<gene>
    <name evidence="1" type="ORF">MmTuc01_1985</name>
</gene>
<accession>M1QAR8</accession>
<dbReference type="BioCyc" id="MMAZ1236903:G139K-1893-MONOMER"/>
<dbReference type="EMBL" id="CP004144">
    <property type="protein sequence ID" value="AGF97318.1"/>
    <property type="molecule type" value="Genomic_DNA"/>
</dbReference>
<dbReference type="AlphaFoldDB" id="M1QAR8"/>